<evidence type="ECO:0000256" key="3">
    <source>
        <dbReference type="ARBA" id="ARBA00023125"/>
    </source>
</evidence>
<dbReference type="EMBL" id="BARS01056155">
    <property type="protein sequence ID" value="GAG51944.1"/>
    <property type="molecule type" value="Genomic_DNA"/>
</dbReference>
<evidence type="ECO:0000256" key="2">
    <source>
        <dbReference type="ARBA" id="ARBA00022840"/>
    </source>
</evidence>
<proteinExistence type="predicted"/>
<dbReference type="InterPro" id="IPR027417">
    <property type="entry name" value="P-loop_NTPase"/>
</dbReference>
<keyword evidence="3" id="KW-0238">DNA-binding</keyword>
<comment type="caution">
    <text evidence="5">The sequence shown here is derived from an EMBL/GenBank/DDBJ whole genome shotgun (WGS) entry which is preliminary data.</text>
</comment>
<organism evidence="5">
    <name type="scientific">marine sediment metagenome</name>
    <dbReference type="NCBI Taxonomy" id="412755"/>
    <lineage>
        <taxon>unclassified sequences</taxon>
        <taxon>metagenomes</taxon>
        <taxon>ecological metagenomes</taxon>
    </lineage>
</organism>
<dbReference type="GO" id="GO:0005524">
    <property type="term" value="F:ATP binding"/>
    <property type="evidence" value="ECO:0007669"/>
    <property type="project" value="UniProtKB-KW"/>
</dbReference>
<dbReference type="Gene3D" id="3.40.50.300">
    <property type="entry name" value="P-loop containing nucleotide triphosphate hydrolases"/>
    <property type="match status" value="1"/>
</dbReference>
<keyword evidence="2" id="KW-0067">ATP-binding</keyword>
<dbReference type="SMART" id="SM00534">
    <property type="entry name" value="MUTSac"/>
    <property type="match status" value="1"/>
</dbReference>
<dbReference type="PANTHER" id="PTHR11361:SF34">
    <property type="entry name" value="DNA MISMATCH REPAIR PROTEIN MSH1, MITOCHONDRIAL"/>
    <property type="match status" value="1"/>
</dbReference>
<evidence type="ECO:0000256" key="1">
    <source>
        <dbReference type="ARBA" id="ARBA00022741"/>
    </source>
</evidence>
<evidence type="ECO:0000313" key="5">
    <source>
        <dbReference type="EMBL" id="GAG51944.1"/>
    </source>
</evidence>
<feature type="non-terminal residue" evidence="5">
    <location>
        <position position="1"/>
    </location>
</feature>
<accession>X0Y7W2</accession>
<dbReference type="GO" id="GO:0005829">
    <property type="term" value="C:cytosol"/>
    <property type="evidence" value="ECO:0007669"/>
    <property type="project" value="TreeGrafter"/>
</dbReference>
<dbReference type="GO" id="GO:0006298">
    <property type="term" value="P:mismatch repair"/>
    <property type="evidence" value="ECO:0007669"/>
    <property type="project" value="InterPro"/>
</dbReference>
<dbReference type="GO" id="GO:0030983">
    <property type="term" value="F:mismatched DNA binding"/>
    <property type="evidence" value="ECO:0007669"/>
    <property type="project" value="InterPro"/>
</dbReference>
<sequence length="187" mass="21265">RNKYVRPVLTDGDEVEIVAGRHPVVELTRREEPFVPNDARFSQEEEILIITGPNMSGKSTYLRQVALIVLMAQFGSFVPADEARMGLVDRIFTRIGAQDEIWAGQSTFMVEMIEMANILHHATNRSLLILDEIGRGTSTYDGMSIAWAVVEYIHNHPRLRAKTLYATHYHELTELASVLPRVRNYNV</sequence>
<dbReference type="GO" id="GO:0140664">
    <property type="term" value="F:ATP-dependent DNA damage sensor activity"/>
    <property type="evidence" value="ECO:0007669"/>
    <property type="project" value="InterPro"/>
</dbReference>
<feature type="non-terminal residue" evidence="5">
    <location>
        <position position="187"/>
    </location>
</feature>
<dbReference type="Pfam" id="PF00488">
    <property type="entry name" value="MutS_V"/>
    <property type="match status" value="1"/>
</dbReference>
<keyword evidence="1" id="KW-0547">Nucleotide-binding</keyword>
<dbReference type="InterPro" id="IPR000432">
    <property type="entry name" value="DNA_mismatch_repair_MutS_C"/>
</dbReference>
<reference evidence="5" key="1">
    <citation type="journal article" date="2014" name="Front. Microbiol.">
        <title>High frequency of phylogenetically diverse reductive dehalogenase-homologous genes in deep subseafloor sedimentary metagenomes.</title>
        <authorList>
            <person name="Kawai M."/>
            <person name="Futagami T."/>
            <person name="Toyoda A."/>
            <person name="Takaki Y."/>
            <person name="Nishi S."/>
            <person name="Hori S."/>
            <person name="Arai W."/>
            <person name="Tsubouchi T."/>
            <person name="Morono Y."/>
            <person name="Uchiyama I."/>
            <person name="Ito T."/>
            <person name="Fujiyama A."/>
            <person name="Inagaki F."/>
            <person name="Takami H."/>
        </authorList>
    </citation>
    <scope>NUCLEOTIDE SEQUENCE</scope>
    <source>
        <strain evidence="5">Expedition CK06-06</strain>
    </source>
</reference>
<name>X0Y7W2_9ZZZZ</name>
<dbReference type="AlphaFoldDB" id="X0Y7W2"/>
<gene>
    <name evidence="5" type="ORF">S01H1_82781</name>
</gene>
<dbReference type="InterPro" id="IPR045076">
    <property type="entry name" value="MutS"/>
</dbReference>
<dbReference type="PROSITE" id="PS00486">
    <property type="entry name" value="DNA_MISMATCH_REPAIR_2"/>
    <property type="match status" value="1"/>
</dbReference>
<feature type="domain" description="DNA mismatch repair proteins mutS family" evidence="4">
    <location>
        <begin position="126"/>
        <end position="142"/>
    </location>
</feature>
<protein>
    <recommendedName>
        <fullName evidence="4">DNA mismatch repair proteins mutS family domain-containing protein</fullName>
    </recommendedName>
</protein>
<dbReference type="PANTHER" id="PTHR11361">
    <property type="entry name" value="DNA MISMATCH REPAIR PROTEIN MUTS FAMILY MEMBER"/>
    <property type="match status" value="1"/>
</dbReference>
<dbReference type="SUPFAM" id="SSF52540">
    <property type="entry name" value="P-loop containing nucleoside triphosphate hydrolases"/>
    <property type="match status" value="1"/>
</dbReference>
<evidence type="ECO:0000259" key="4">
    <source>
        <dbReference type="PROSITE" id="PS00486"/>
    </source>
</evidence>